<accession>A0A2S7K2A9</accession>
<dbReference type="InterPro" id="IPR000073">
    <property type="entry name" value="AB_hydrolase_1"/>
</dbReference>
<keyword evidence="4" id="KW-1185">Reference proteome</keyword>
<dbReference type="Proteomes" id="UP000239504">
    <property type="component" value="Unassembled WGS sequence"/>
</dbReference>
<evidence type="ECO:0000256" key="1">
    <source>
        <dbReference type="ARBA" id="ARBA00022801"/>
    </source>
</evidence>
<reference evidence="3 4" key="1">
    <citation type="submission" date="2017-12" db="EMBL/GenBank/DDBJ databases">
        <authorList>
            <person name="Hurst M.R.H."/>
        </authorList>
    </citation>
    <scope>NUCLEOTIDE SEQUENCE [LARGE SCALE GENOMIC DNA]</scope>
    <source>
        <strain evidence="3 4">SY-3-19</strain>
    </source>
</reference>
<keyword evidence="1 3" id="KW-0378">Hydrolase</keyword>
<comment type="caution">
    <text evidence="3">The sequence shown here is derived from an EMBL/GenBank/DDBJ whole genome shotgun (WGS) entry which is preliminary data.</text>
</comment>
<evidence type="ECO:0000313" key="3">
    <source>
        <dbReference type="EMBL" id="PQA86611.1"/>
    </source>
</evidence>
<dbReference type="RefSeq" id="WP_104831823.1">
    <property type="nucleotide sequence ID" value="NZ_PJCH01000015.1"/>
</dbReference>
<protein>
    <submittedName>
        <fullName evidence="3">Alpha/beta hydrolase</fullName>
    </submittedName>
</protein>
<dbReference type="AlphaFoldDB" id="A0A2S7K2A9"/>
<dbReference type="OrthoDB" id="9812774at2"/>
<dbReference type="GO" id="GO:0016787">
    <property type="term" value="F:hydrolase activity"/>
    <property type="evidence" value="ECO:0007669"/>
    <property type="project" value="UniProtKB-KW"/>
</dbReference>
<dbReference type="InterPro" id="IPR000639">
    <property type="entry name" value="Epox_hydrolase-like"/>
</dbReference>
<dbReference type="PANTHER" id="PTHR43329">
    <property type="entry name" value="EPOXIDE HYDROLASE"/>
    <property type="match status" value="1"/>
</dbReference>
<evidence type="ECO:0000313" key="4">
    <source>
        <dbReference type="Proteomes" id="UP000239504"/>
    </source>
</evidence>
<dbReference type="Gene3D" id="3.40.50.1820">
    <property type="entry name" value="alpha/beta hydrolase"/>
    <property type="match status" value="1"/>
</dbReference>
<feature type="domain" description="AB hydrolase-1" evidence="2">
    <location>
        <begin position="54"/>
        <end position="233"/>
    </location>
</feature>
<dbReference type="Pfam" id="PF00561">
    <property type="entry name" value="Abhydrolase_1"/>
    <property type="match status" value="1"/>
</dbReference>
<evidence type="ECO:0000259" key="2">
    <source>
        <dbReference type="Pfam" id="PF00561"/>
    </source>
</evidence>
<dbReference type="EMBL" id="PJCH01000015">
    <property type="protein sequence ID" value="PQA86611.1"/>
    <property type="molecule type" value="Genomic_DNA"/>
</dbReference>
<sequence>MTLATSQKVSFLSGFGSVTDVPRLPDGFADTFQSYSVDTGNVRLHAVIGGSGEPLLLHIGWPQCWFAWRYLMLPLSKHYTVIAVDPRGLGISAKPADGYDVDTLANDMFGLMDALGYDRFLMAGHDIGLIVGYVMAASRPERIRRIALGEGLIVGASPSPPLIPEHRQMNDFLWHFGFNRALDINERLVEGREDLFFNYQFATKAASEEAVPKYARDFYIELMRRVPGTLKASFDHYRALDETIPQLRRHMAAKVTVPVFTFAGALACGDMVEAEFRTLADNVEALVISECGHFPPEEQPEALLAALTGFFAA</sequence>
<organism evidence="3 4">
    <name type="scientific">Hyphococcus luteus</name>
    <dbReference type="NCBI Taxonomy" id="2058213"/>
    <lineage>
        <taxon>Bacteria</taxon>
        <taxon>Pseudomonadati</taxon>
        <taxon>Pseudomonadota</taxon>
        <taxon>Alphaproteobacteria</taxon>
        <taxon>Parvularculales</taxon>
        <taxon>Parvularculaceae</taxon>
        <taxon>Hyphococcus</taxon>
    </lineage>
</organism>
<dbReference type="SUPFAM" id="SSF53474">
    <property type="entry name" value="alpha/beta-Hydrolases"/>
    <property type="match status" value="1"/>
</dbReference>
<dbReference type="InterPro" id="IPR029058">
    <property type="entry name" value="AB_hydrolase_fold"/>
</dbReference>
<name>A0A2S7K2A9_9PROT</name>
<gene>
    <name evidence="3" type="ORF">CW354_18395</name>
</gene>
<proteinExistence type="predicted"/>
<dbReference type="PRINTS" id="PR00412">
    <property type="entry name" value="EPOXHYDRLASE"/>
</dbReference>